<sequence length="87" mass="10075">MDTEYTLGAVEKARELFALLLADRSPFTLTQDTYEQFGIFALPDDLLELCRQVRAEIEETEQYRLSPTQTSIEFFSVANRMHLLIIT</sequence>
<comment type="caution">
    <text evidence="1">The sequence shown here is derived from an EMBL/GenBank/DDBJ whole genome shotgun (WGS) entry which is preliminary data.</text>
</comment>
<evidence type="ECO:0000313" key="2">
    <source>
        <dbReference type="Proteomes" id="UP000178532"/>
    </source>
</evidence>
<protein>
    <submittedName>
        <fullName evidence="1">Uncharacterized protein</fullName>
    </submittedName>
</protein>
<dbReference type="AlphaFoldDB" id="A0A1F6DJ35"/>
<accession>A0A1F6DJ35</accession>
<reference evidence="1 2" key="1">
    <citation type="journal article" date="2016" name="Nat. Commun.">
        <title>Thousands of microbial genomes shed light on interconnected biogeochemical processes in an aquifer system.</title>
        <authorList>
            <person name="Anantharaman K."/>
            <person name="Brown C.T."/>
            <person name="Hug L.A."/>
            <person name="Sharon I."/>
            <person name="Castelle C.J."/>
            <person name="Probst A.J."/>
            <person name="Thomas B.C."/>
            <person name="Singh A."/>
            <person name="Wilkins M.J."/>
            <person name="Karaoz U."/>
            <person name="Brodie E.L."/>
            <person name="Williams K.H."/>
            <person name="Hubbard S.S."/>
            <person name="Banfield J.F."/>
        </authorList>
    </citation>
    <scope>NUCLEOTIDE SEQUENCE [LARGE SCALE GENOMIC DNA]</scope>
</reference>
<dbReference type="Proteomes" id="UP000178532">
    <property type="component" value="Unassembled WGS sequence"/>
</dbReference>
<name>A0A1F6DJ35_9BACT</name>
<evidence type="ECO:0000313" key="1">
    <source>
        <dbReference type="EMBL" id="OGG61415.1"/>
    </source>
</evidence>
<dbReference type="EMBL" id="MFLI01000020">
    <property type="protein sequence ID" value="OGG61415.1"/>
    <property type="molecule type" value="Genomic_DNA"/>
</dbReference>
<organism evidence="1 2">
    <name type="scientific">Candidatus Kaiserbacteria bacterium RIFCSPHIGHO2_02_FULL_54_22</name>
    <dbReference type="NCBI Taxonomy" id="1798495"/>
    <lineage>
        <taxon>Bacteria</taxon>
        <taxon>Candidatus Kaiseribacteriota</taxon>
    </lineage>
</organism>
<proteinExistence type="predicted"/>
<gene>
    <name evidence="1" type="ORF">A3C19_01525</name>
</gene>